<evidence type="ECO:0000313" key="2">
    <source>
        <dbReference type="EMBL" id="RJL19913.1"/>
    </source>
</evidence>
<dbReference type="EMBL" id="QZEW01000013">
    <property type="protein sequence ID" value="RJL19913.1"/>
    <property type="molecule type" value="Genomic_DNA"/>
</dbReference>
<accession>A0A419AAD9</accession>
<evidence type="ECO:0000313" key="3">
    <source>
        <dbReference type="Proteomes" id="UP000283587"/>
    </source>
</evidence>
<keyword evidence="3" id="KW-1185">Reference proteome</keyword>
<gene>
    <name evidence="2" type="ORF">D3P05_04120</name>
</gene>
<feature type="region of interest" description="Disordered" evidence="1">
    <location>
        <begin position="233"/>
        <end position="265"/>
    </location>
</feature>
<proteinExistence type="predicted"/>
<reference evidence="3" key="1">
    <citation type="submission" date="2018-09" db="EMBL/GenBank/DDBJ databases">
        <title>Paracoccus onubensis nov. sp. a moderate halophilic bacterium isolated from Gruta de las Maravillas (Aracena, Spain).</title>
        <authorList>
            <person name="Jurado V."/>
            <person name="Gutierrez-Patricio S."/>
            <person name="Gonzalez-Pimentel J.L."/>
            <person name="Miller A.Z."/>
            <person name="Laiz L."/>
            <person name="Saiz-Jimenez C."/>
        </authorList>
    </citation>
    <scope>NUCLEOTIDE SEQUENCE [LARGE SCALE GENOMIC DNA]</scope>
    <source>
        <strain evidence="3">DSM 26381</strain>
    </source>
</reference>
<protein>
    <submittedName>
        <fullName evidence="2">Uncharacterized protein</fullName>
    </submittedName>
</protein>
<sequence>MGSGSAAAIVALSICPSAFVPVHSHRAAAQMQDGGYPGSLPRLSALGQLIRSGSSALRKVMGERGTTASPADPFDADGRATRRQLRDLLSPRRPGLFSLWERRAIAAFAATLAGDAETLIHCRRLLAEESQNFGELSDMAMSGGDPAAAVLAEARRVAQSQFTPAGKAARYRVPAGLRDRLGDRLAAGLEYAWTLLAGPGEAGSDDHRRLTRNGWAPAEIAQLTSLLDLLRPEDPRRSDWPGNASVRTDEGEFGLGHRSGRLSSF</sequence>
<dbReference type="AlphaFoldDB" id="A0A419AAD9"/>
<dbReference type="Proteomes" id="UP000283587">
    <property type="component" value="Unassembled WGS sequence"/>
</dbReference>
<name>A0A419AAD9_9RHOB</name>
<organism evidence="2 3">
    <name type="scientific">Paracoccus siganidrum</name>
    <dbReference type="NCBI Taxonomy" id="1276757"/>
    <lineage>
        <taxon>Bacteria</taxon>
        <taxon>Pseudomonadati</taxon>
        <taxon>Pseudomonadota</taxon>
        <taxon>Alphaproteobacteria</taxon>
        <taxon>Rhodobacterales</taxon>
        <taxon>Paracoccaceae</taxon>
        <taxon>Paracoccus</taxon>
    </lineage>
</organism>
<evidence type="ECO:0000256" key="1">
    <source>
        <dbReference type="SAM" id="MobiDB-lite"/>
    </source>
</evidence>
<comment type="caution">
    <text evidence="2">The sequence shown here is derived from an EMBL/GenBank/DDBJ whole genome shotgun (WGS) entry which is preliminary data.</text>
</comment>